<evidence type="ECO:0000313" key="1">
    <source>
        <dbReference type="EMBL" id="QJA75864.1"/>
    </source>
</evidence>
<sequence length="75" mass="8962">MNIIQIDFGDQHYTIKLEDATHSYKYEEIEYHVIRALRCFHQEHLQKLESDVLNLKEIISRAKAELPQELIHLVC</sequence>
<protein>
    <submittedName>
        <fullName evidence="2">Uncharacterized protein</fullName>
    </submittedName>
</protein>
<organism evidence="2">
    <name type="scientific">viral metagenome</name>
    <dbReference type="NCBI Taxonomy" id="1070528"/>
    <lineage>
        <taxon>unclassified sequences</taxon>
        <taxon>metagenomes</taxon>
        <taxon>organismal metagenomes</taxon>
    </lineage>
</organism>
<name>A0A6M3KTN6_9ZZZZ</name>
<evidence type="ECO:0000313" key="2">
    <source>
        <dbReference type="EMBL" id="QJA85240.1"/>
    </source>
</evidence>
<gene>
    <name evidence="1" type="ORF">MM415A01668_0013</name>
    <name evidence="2" type="ORF">MM415B02248_0020</name>
</gene>
<dbReference type="AlphaFoldDB" id="A0A6M3KTN6"/>
<dbReference type="EMBL" id="MT142562">
    <property type="protein sequence ID" value="QJA85240.1"/>
    <property type="molecule type" value="Genomic_DNA"/>
</dbReference>
<proteinExistence type="predicted"/>
<dbReference type="EMBL" id="MT142189">
    <property type="protein sequence ID" value="QJA75864.1"/>
    <property type="molecule type" value="Genomic_DNA"/>
</dbReference>
<reference evidence="2" key="1">
    <citation type="submission" date="2020-03" db="EMBL/GenBank/DDBJ databases">
        <title>The deep terrestrial virosphere.</title>
        <authorList>
            <person name="Holmfeldt K."/>
            <person name="Nilsson E."/>
            <person name="Simone D."/>
            <person name="Lopez-Fernandez M."/>
            <person name="Wu X."/>
            <person name="de Brujin I."/>
            <person name="Lundin D."/>
            <person name="Andersson A."/>
            <person name="Bertilsson S."/>
            <person name="Dopson M."/>
        </authorList>
    </citation>
    <scope>NUCLEOTIDE SEQUENCE</scope>
    <source>
        <strain evidence="1">MM415A01668</strain>
        <strain evidence="2">MM415B02248</strain>
    </source>
</reference>
<accession>A0A6M3KTN6</accession>